<dbReference type="Proteomes" id="UP000000739">
    <property type="component" value="Chromosome"/>
</dbReference>
<protein>
    <recommendedName>
        <fullName evidence="1">DUF218 domain-containing protein</fullName>
    </recommendedName>
</protein>
<dbReference type="eggNOG" id="COG1434">
    <property type="taxonomic scope" value="Bacteria"/>
</dbReference>
<dbReference type="InterPro" id="IPR003848">
    <property type="entry name" value="DUF218"/>
</dbReference>
<name>B8F9T6_DESAL</name>
<organism evidence="2 3">
    <name type="scientific">Desulfatibacillum aliphaticivorans</name>
    <dbReference type="NCBI Taxonomy" id="218208"/>
    <lineage>
        <taxon>Bacteria</taxon>
        <taxon>Pseudomonadati</taxon>
        <taxon>Thermodesulfobacteriota</taxon>
        <taxon>Desulfobacteria</taxon>
        <taxon>Desulfobacterales</taxon>
        <taxon>Desulfatibacillaceae</taxon>
        <taxon>Desulfatibacillum</taxon>
    </lineage>
</organism>
<dbReference type="HOGENOM" id="CLU_1508253_0_0_7"/>
<proteinExistence type="predicted"/>
<evidence type="ECO:0000259" key="1">
    <source>
        <dbReference type="Pfam" id="PF02698"/>
    </source>
</evidence>
<evidence type="ECO:0000313" key="3">
    <source>
        <dbReference type="Proteomes" id="UP000000739"/>
    </source>
</evidence>
<feature type="domain" description="DUF218" evidence="1">
    <location>
        <begin position="7"/>
        <end position="101"/>
    </location>
</feature>
<gene>
    <name evidence="2" type="ordered locus">Dalk_1331</name>
</gene>
<dbReference type="KEGG" id="dal:Dalk_1331"/>
<dbReference type="Gene3D" id="3.40.50.620">
    <property type="entry name" value="HUPs"/>
    <property type="match status" value="1"/>
</dbReference>
<dbReference type="Pfam" id="PF02698">
    <property type="entry name" value="DUF218"/>
    <property type="match status" value="1"/>
</dbReference>
<keyword evidence="3" id="KW-1185">Reference proteome</keyword>
<dbReference type="CDD" id="cd06259">
    <property type="entry name" value="YdcF-like"/>
    <property type="match status" value="1"/>
</dbReference>
<dbReference type="InterPro" id="IPR014729">
    <property type="entry name" value="Rossmann-like_a/b/a_fold"/>
</dbReference>
<dbReference type="AlphaFoldDB" id="B8F9T6"/>
<reference evidence="2 3" key="1">
    <citation type="journal article" date="2012" name="Environ. Microbiol.">
        <title>The genome sequence of Desulfatibacillum alkenivorans AK-01: a blueprint for anaerobic alkane oxidation.</title>
        <authorList>
            <person name="Callaghan A.V."/>
            <person name="Morris B.E."/>
            <person name="Pereira I.A."/>
            <person name="McInerney M.J."/>
            <person name="Austin R.N."/>
            <person name="Groves J.T."/>
            <person name="Kukor J.J."/>
            <person name="Suflita J.M."/>
            <person name="Young L.Y."/>
            <person name="Zylstra G.J."/>
            <person name="Wawrik B."/>
        </authorList>
    </citation>
    <scope>NUCLEOTIDE SEQUENCE [LARGE SCALE GENOMIC DNA]</scope>
    <source>
        <strain evidence="2 3">AK-01</strain>
    </source>
</reference>
<dbReference type="EMBL" id="CP001322">
    <property type="protein sequence ID" value="ACL03032.1"/>
    <property type="molecule type" value="Genomic_DNA"/>
</dbReference>
<evidence type="ECO:0000313" key="2">
    <source>
        <dbReference type="EMBL" id="ACL03032.1"/>
    </source>
</evidence>
<accession>B8F9T6</accession>
<sequence>MFSGAVSRVEATYGLAKEGLAESLVISPATEQSLRFYKNRYGLPDSVNQVLEPKARTTFENALLCGEIIKREGWNNVILVTHEHHMPRSYFLLRWVLLGEGVEIQRYGVPLRSIEGREVSTTIDLKIMYNEMVDLWGSLGEWVLYKIRGRLPDKGNREQQWLKKLKSILHFNLHEDWG</sequence>